<feature type="chain" id="PRO_5031474162" evidence="1">
    <location>
        <begin position="25"/>
        <end position="313"/>
    </location>
</feature>
<gene>
    <name evidence="2" type="ORF">GCM10007884_13160</name>
    <name evidence="3" type="ORF">GGR33_001436</name>
</gene>
<reference evidence="3 4" key="3">
    <citation type="submission" date="2020-08" db="EMBL/GenBank/DDBJ databases">
        <title>Genomic Encyclopedia of Type Strains, Phase IV (KMG-IV): sequencing the most valuable type-strain genomes for metagenomic binning, comparative biology and taxonomic classification.</title>
        <authorList>
            <person name="Goeker M."/>
        </authorList>
    </citation>
    <scope>NUCLEOTIDE SEQUENCE [LARGE SCALE GENOMIC DNA]</scope>
    <source>
        <strain evidence="3 4">DSM 24105</strain>
    </source>
</reference>
<reference evidence="2" key="1">
    <citation type="journal article" date="2014" name="Int. J. Syst. Evol. Microbiol.">
        <title>Complete genome of a new Firmicutes species belonging to the dominant human colonic microbiota ('Ruminococcus bicirculans') reveals two chromosomes and a selective capacity to utilize plant glucans.</title>
        <authorList>
            <consortium name="NISC Comparative Sequencing Program"/>
            <person name="Wegmann U."/>
            <person name="Louis P."/>
            <person name="Goesmann A."/>
            <person name="Henrissat B."/>
            <person name="Duncan S.H."/>
            <person name="Flint H.J."/>
        </authorList>
    </citation>
    <scope>NUCLEOTIDE SEQUENCE</scope>
    <source>
        <strain evidence="2">NBRC 107710</strain>
    </source>
</reference>
<organism evidence="3 4">
    <name type="scientific">Methylobacterium brachythecii</name>
    <dbReference type="NCBI Taxonomy" id="1176177"/>
    <lineage>
        <taxon>Bacteria</taxon>
        <taxon>Pseudomonadati</taxon>
        <taxon>Pseudomonadota</taxon>
        <taxon>Alphaproteobacteria</taxon>
        <taxon>Hyphomicrobiales</taxon>
        <taxon>Methylobacteriaceae</taxon>
        <taxon>Methylobacterium</taxon>
    </lineage>
</organism>
<protein>
    <submittedName>
        <fullName evidence="3">MxaA protein</fullName>
    </submittedName>
</protein>
<feature type="signal peptide" evidence="1">
    <location>
        <begin position="1"/>
        <end position="24"/>
    </location>
</feature>
<reference evidence="5" key="2">
    <citation type="journal article" date="2019" name="Int. J. Syst. Evol. Microbiol.">
        <title>The Global Catalogue of Microorganisms (GCM) 10K type strain sequencing project: providing services to taxonomists for standard genome sequencing and annotation.</title>
        <authorList>
            <consortium name="The Broad Institute Genomics Platform"/>
            <consortium name="The Broad Institute Genome Sequencing Center for Infectious Disease"/>
            <person name="Wu L."/>
            <person name="Ma J."/>
        </authorList>
    </citation>
    <scope>NUCLEOTIDE SEQUENCE [LARGE SCALE GENOMIC DNA]</scope>
    <source>
        <strain evidence="5">NBRC 107710</strain>
    </source>
</reference>
<dbReference type="EMBL" id="BSPG01000004">
    <property type="protein sequence ID" value="GLS43331.1"/>
    <property type="molecule type" value="Genomic_DNA"/>
</dbReference>
<reference evidence="2" key="4">
    <citation type="submission" date="2023-01" db="EMBL/GenBank/DDBJ databases">
        <title>Draft genome sequence of Methylobacterium brachythecii strain NBRC 107710.</title>
        <authorList>
            <person name="Sun Q."/>
            <person name="Mori K."/>
        </authorList>
    </citation>
    <scope>NUCLEOTIDE SEQUENCE</scope>
    <source>
        <strain evidence="2">NBRC 107710</strain>
    </source>
</reference>
<comment type="caution">
    <text evidence="3">The sequence shown here is derived from an EMBL/GenBank/DDBJ whole genome shotgun (WGS) entry which is preliminary data.</text>
</comment>
<evidence type="ECO:0000313" key="4">
    <source>
        <dbReference type="Proteomes" id="UP000517759"/>
    </source>
</evidence>
<keyword evidence="5" id="KW-1185">Reference proteome</keyword>
<name>A0A7W6AID6_9HYPH</name>
<evidence type="ECO:0000313" key="3">
    <source>
        <dbReference type="EMBL" id="MBB3901950.1"/>
    </source>
</evidence>
<evidence type="ECO:0000313" key="5">
    <source>
        <dbReference type="Proteomes" id="UP001156881"/>
    </source>
</evidence>
<accession>A0A7W6AID6</accession>
<dbReference type="RefSeq" id="WP_183503273.1">
    <property type="nucleotide sequence ID" value="NZ_BSPG01000004.1"/>
</dbReference>
<evidence type="ECO:0000256" key="1">
    <source>
        <dbReference type="SAM" id="SignalP"/>
    </source>
</evidence>
<sequence>MRRLAHFAILAALLLVALPGAALAQVRSVEIRAPRAFGYFVGDLLRVQVDVLVDEGFAVQAASLPQPGPVTYWLDLRSITTESTAQGDARRIRLNLIYQSFYAALDARALEIPAFTLTVANERPEGATTAKAQVPAWSINVSPLREVQPPSREDPLDYMRPDGRAKALDIEPPLRWAGTFAVLALLALVLLARDRAWAPFGRRRGRSFAGVRRTLRRLAARPDQDAAYREALIALHRGLDETDGRRVLADDLPAFLERHPGFRGQEVALARFFTASRRAFFGRETAAARSQWPFAEAEAAAKNLAAAERTARG</sequence>
<proteinExistence type="predicted"/>
<evidence type="ECO:0000313" key="2">
    <source>
        <dbReference type="EMBL" id="GLS43331.1"/>
    </source>
</evidence>
<dbReference type="EMBL" id="JACIDN010000002">
    <property type="protein sequence ID" value="MBB3901950.1"/>
    <property type="molecule type" value="Genomic_DNA"/>
</dbReference>
<dbReference type="AlphaFoldDB" id="A0A7W6AID6"/>
<dbReference type="Proteomes" id="UP001156881">
    <property type="component" value="Unassembled WGS sequence"/>
</dbReference>
<keyword evidence="1" id="KW-0732">Signal</keyword>
<dbReference type="Proteomes" id="UP000517759">
    <property type="component" value="Unassembled WGS sequence"/>
</dbReference>